<feature type="domain" description="CoA-binding" evidence="1">
    <location>
        <begin position="10"/>
        <end position="104"/>
    </location>
</feature>
<comment type="caution">
    <text evidence="2">The sequence shown here is derived from an EMBL/GenBank/DDBJ whole genome shotgun (WGS) entry which is preliminary data.</text>
</comment>
<dbReference type="InterPro" id="IPR043938">
    <property type="entry name" value="Ligase_CoA_dom"/>
</dbReference>
<organism evidence="2 3">
    <name type="scientific">Nocardia rhizosphaerihabitans</name>
    <dbReference type="NCBI Taxonomy" id="1691570"/>
    <lineage>
        <taxon>Bacteria</taxon>
        <taxon>Bacillati</taxon>
        <taxon>Actinomycetota</taxon>
        <taxon>Actinomycetes</taxon>
        <taxon>Mycobacteriales</taxon>
        <taxon>Nocardiaceae</taxon>
        <taxon>Nocardia</taxon>
    </lineage>
</organism>
<dbReference type="Gene3D" id="3.30.1490.20">
    <property type="entry name" value="ATP-grasp fold, A domain"/>
    <property type="match status" value="1"/>
</dbReference>
<proteinExistence type="predicted"/>
<reference evidence="3" key="1">
    <citation type="journal article" date="2019" name="Int. J. Syst. Evol. Microbiol.">
        <title>The Global Catalogue of Microorganisms (GCM) 10K type strain sequencing project: providing services to taxonomists for standard genome sequencing and annotation.</title>
        <authorList>
            <consortium name="The Broad Institute Genomics Platform"/>
            <consortium name="The Broad Institute Genome Sequencing Center for Infectious Disease"/>
            <person name="Wu L."/>
            <person name="Ma J."/>
        </authorList>
    </citation>
    <scope>NUCLEOTIDE SEQUENCE [LARGE SCALE GENOMIC DNA]</scope>
    <source>
        <strain evidence="3">CGMCC 4.7329</strain>
    </source>
</reference>
<dbReference type="InterPro" id="IPR032875">
    <property type="entry name" value="Succ_CoA_lig_flav_dom"/>
</dbReference>
<dbReference type="SUPFAM" id="SSF56059">
    <property type="entry name" value="Glutathione synthetase ATP-binding domain-like"/>
    <property type="match status" value="1"/>
</dbReference>
<dbReference type="EMBL" id="BMNE01000003">
    <property type="protein sequence ID" value="GGN80596.1"/>
    <property type="molecule type" value="Genomic_DNA"/>
</dbReference>
<dbReference type="RefSeq" id="WP_229739833.1">
    <property type="nucleotide sequence ID" value="NZ_BMNE01000003.1"/>
</dbReference>
<dbReference type="Gene3D" id="3.40.50.720">
    <property type="entry name" value="NAD(P)-binding Rossmann-like Domain"/>
    <property type="match status" value="1"/>
</dbReference>
<dbReference type="PANTHER" id="PTHR42793">
    <property type="entry name" value="COA BINDING DOMAIN CONTAINING PROTEIN"/>
    <property type="match status" value="1"/>
</dbReference>
<dbReference type="Pfam" id="PF19045">
    <property type="entry name" value="Ligase_CoA_2"/>
    <property type="match status" value="1"/>
</dbReference>
<accession>A0ABQ2KDW7</accession>
<dbReference type="InterPro" id="IPR016102">
    <property type="entry name" value="Succinyl-CoA_synth-like"/>
</dbReference>
<protein>
    <submittedName>
        <fullName evidence="2">Pimeloyl-CoA synthetase</fullName>
    </submittedName>
</protein>
<dbReference type="InterPro" id="IPR013815">
    <property type="entry name" value="ATP_grasp_subdomain_1"/>
</dbReference>
<name>A0ABQ2KDW7_9NOCA</name>
<dbReference type="Pfam" id="PF13380">
    <property type="entry name" value="CoA_binding_2"/>
    <property type="match status" value="1"/>
</dbReference>
<dbReference type="Pfam" id="PF13549">
    <property type="entry name" value="ATP-grasp_5"/>
    <property type="match status" value="1"/>
</dbReference>
<evidence type="ECO:0000313" key="3">
    <source>
        <dbReference type="Proteomes" id="UP000658127"/>
    </source>
</evidence>
<dbReference type="InterPro" id="IPR003781">
    <property type="entry name" value="CoA-bd"/>
</dbReference>
<evidence type="ECO:0000313" key="2">
    <source>
        <dbReference type="EMBL" id="GGN80596.1"/>
    </source>
</evidence>
<dbReference type="InterPro" id="IPR036291">
    <property type="entry name" value="NAD(P)-bd_dom_sf"/>
</dbReference>
<dbReference type="Gene3D" id="3.40.50.261">
    <property type="entry name" value="Succinyl-CoA synthetase domains"/>
    <property type="match status" value="2"/>
</dbReference>
<dbReference type="PANTHER" id="PTHR42793:SF1">
    <property type="entry name" value="PEPTIDYL-LYSINE N-ACETYLTRANSFERASE PATZ"/>
    <property type="match status" value="1"/>
</dbReference>
<dbReference type="Pfam" id="PF13607">
    <property type="entry name" value="Succ_CoA_lig"/>
    <property type="match status" value="1"/>
</dbReference>
<sequence length="706" mass="73034">MITPERLSTMFRPRSVALVGAADKSTFSRYAFENLVRFGMLDRSFVVNRRGVDVHGHPSVKTCQDIGEPVDIALLMVPQAGTIDALHDAAAAGIRNAVVLSSGYGEAGEAGRAAQQELVDVANSLDMTLLGPNMLGFANFVDRAAVAAIPRLPTYTGSVALLSQSGASIISMMDYAKMSGAGLSYMVTLGNESMITAGHMLDYLVDDDATKAIAMFLETIRDPETFARGARRAAAAGKPVVVLKAGSSPLAARTAQAHTGALVGDDKVTDAVLRELGVIRVKSIEDMLATAGIAATLGRLPRSGATAVSISGGACDILADVAQDAGVVFPEFAPDTLEQLNAVMPEYGTAHNPVDVTGAAIIDTSIWTAAIKAAGNDPSVGSVMVVSTIPMAESTAANYQRATLEAISEGLRQSAAPGILVNQVSQQITKYSRDMLDEVGIPAAITGLSQAVSTVSHLEWWSSVVDGVNADREITLPDIESTEPRTGAWSEHQARALLSAGGVSVVPSALATSADDAVAAAAGMGGPVAMKIVSAQILHKSDIGGVALGVTGSDQVRDAYARLMTAGESVEGAVLDGVLISPMRSGGTELLVGVVRDEQWGPVLAVGFGGVLVEVLQDSALATLPVTPAKVTEMLLSLRGRKLLEGVRGAKPADLDALSREIARIGDLALALGEDLASLEVNPLRVDGSTVEALDAVVEWRTAGDK</sequence>
<gene>
    <name evidence="2" type="ORF">GCM10011610_30100</name>
</gene>
<keyword evidence="3" id="KW-1185">Reference proteome</keyword>
<dbReference type="SUPFAM" id="SSF52210">
    <property type="entry name" value="Succinyl-CoA synthetase domains"/>
    <property type="match status" value="2"/>
</dbReference>
<evidence type="ECO:0000259" key="1">
    <source>
        <dbReference type="SMART" id="SM00881"/>
    </source>
</evidence>
<dbReference type="SUPFAM" id="SSF51735">
    <property type="entry name" value="NAD(P)-binding Rossmann-fold domains"/>
    <property type="match status" value="1"/>
</dbReference>
<dbReference type="SMART" id="SM00881">
    <property type="entry name" value="CoA_binding"/>
    <property type="match status" value="1"/>
</dbReference>
<dbReference type="Proteomes" id="UP000658127">
    <property type="component" value="Unassembled WGS sequence"/>
</dbReference>
<dbReference type="Gene3D" id="3.30.470.20">
    <property type="entry name" value="ATP-grasp fold, B domain"/>
    <property type="match status" value="1"/>
</dbReference>